<sequence length="118" mass="12501">MANAATDQIGHAADKVADTLTGARTDTSGLMSAVIAYMGDADSPGRRELHDRARKAGLAAQVTQWENHPTNTPADENVVTRLIPAPVIERFSAETGLSRNATIKGLSDLLPHLSRLDG</sequence>
<dbReference type="AlphaFoldDB" id="A0A0D6PVM9"/>
<dbReference type="InterPro" id="IPR027405">
    <property type="entry name" value="YidB-like"/>
</dbReference>
<organism evidence="2 3">
    <name type="scientific">Komagataeibacter europaeus NBRC 3261</name>
    <dbReference type="NCBI Taxonomy" id="1234669"/>
    <lineage>
        <taxon>Bacteria</taxon>
        <taxon>Pseudomonadati</taxon>
        <taxon>Pseudomonadota</taxon>
        <taxon>Alphaproteobacteria</taxon>
        <taxon>Acetobacterales</taxon>
        <taxon>Acetobacteraceae</taxon>
        <taxon>Komagataeibacter</taxon>
    </lineage>
</organism>
<dbReference type="SUPFAM" id="SSF140804">
    <property type="entry name" value="YidB-like"/>
    <property type="match status" value="1"/>
</dbReference>
<comment type="caution">
    <text evidence="2">The sequence shown here is derived from an EMBL/GenBank/DDBJ whole genome shotgun (WGS) entry which is preliminary data.</text>
</comment>
<dbReference type="EMBL" id="BANI01000010">
    <property type="protein sequence ID" value="GAN95088.1"/>
    <property type="molecule type" value="Genomic_DNA"/>
</dbReference>
<dbReference type="Proteomes" id="UP000032675">
    <property type="component" value="Unassembled WGS sequence"/>
</dbReference>
<dbReference type="Pfam" id="PF20159">
    <property type="entry name" value="YidB"/>
    <property type="match status" value="1"/>
</dbReference>
<dbReference type="Gene3D" id="1.10.10.690">
    <property type="entry name" value="YidB-like"/>
    <property type="match status" value="1"/>
</dbReference>
<name>A0A0D6PVM9_KOMEU</name>
<evidence type="ECO:0000313" key="3">
    <source>
        <dbReference type="Proteomes" id="UP000032675"/>
    </source>
</evidence>
<evidence type="ECO:0000256" key="1">
    <source>
        <dbReference type="SAM" id="MobiDB-lite"/>
    </source>
</evidence>
<dbReference type="InterPro" id="IPR045372">
    <property type="entry name" value="YidB"/>
</dbReference>
<reference evidence="2 3" key="1">
    <citation type="submission" date="2012-11" db="EMBL/GenBank/DDBJ databases">
        <title>Whole genome sequence of Gluconacetobacter europaeus NBRC3261.</title>
        <authorList>
            <person name="Azuma Y."/>
            <person name="Higashiura N."/>
            <person name="Hirakawa H."/>
            <person name="Matsushita K."/>
        </authorList>
    </citation>
    <scope>NUCLEOTIDE SEQUENCE [LARGE SCALE GENOMIC DNA]</scope>
    <source>
        <strain evidence="2 3">NBRC 3261</strain>
    </source>
</reference>
<accession>A0A0D6PVM9</accession>
<proteinExistence type="predicted"/>
<protein>
    <submittedName>
        <fullName evidence="2">Uncharacterized protein</fullName>
    </submittedName>
</protein>
<evidence type="ECO:0000313" key="2">
    <source>
        <dbReference type="EMBL" id="GAN95088.1"/>
    </source>
</evidence>
<feature type="region of interest" description="Disordered" evidence="1">
    <location>
        <begin position="1"/>
        <end position="23"/>
    </location>
</feature>
<gene>
    <name evidence="2" type="ORF">Geu3261_0010_024</name>
</gene>
<dbReference type="RefSeq" id="WP_232272425.1">
    <property type="nucleotide sequence ID" value="NZ_BANI01000010.1"/>
</dbReference>